<keyword evidence="3 7" id="KW-1133">Transmembrane helix</keyword>
<dbReference type="EC" id="4.2.2.29" evidence="7"/>
<gene>
    <name evidence="7" type="primary">mltG</name>
    <name evidence="8" type="ORF">EV214_103132</name>
</gene>
<comment type="similarity">
    <text evidence="7">Belongs to the transglycosylase MltG family.</text>
</comment>
<evidence type="ECO:0000256" key="6">
    <source>
        <dbReference type="ARBA" id="ARBA00023316"/>
    </source>
</evidence>
<evidence type="ECO:0000256" key="3">
    <source>
        <dbReference type="ARBA" id="ARBA00022989"/>
    </source>
</evidence>
<dbReference type="InterPro" id="IPR003770">
    <property type="entry name" value="MLTG-like"/>
</dbReference>
<dbReference type="RefSeq" id="WP_132242793.1">
    <property type="nucleotide sequence ID" value="NZ_SLWV01000003.1"/>
</dbReference>
<evidence type="ECO:0000256" key="2">
    <source>
        <dbReference type="ARBA" id="ARBA00022692"/>
    </source>
</evidence>
<keyword evidence="6 7" id="KW-0961">Cell wall biogenesis/degradation</keyword>
<protein>
    <recommendedName>
        <fullName evidence="7">Endolytic murein transglycosylase</fullName>
        <ecNumber evidence="7">4.2.2.29</ecNumber>
    </recommendedName>
    <alternativeName>
        <fullName evidence="7">Peptidoglycan lytic transglycosylase</fullName>
    </alternativeName>
    <alternativeName>
        <fullName evidence="7">Peptidoglycan polymerization terminase</fullName>
    </alternativeName>
</protein>
<comment type="catalytic activity">
    <reaction evidence="7">
        <text>a peptidoglycan chain = a peptidoglycan chain with N-acetyl-1,6-anhydromuramyl-[peptide] at the reducing end + a peptidoglycan chain with N-acetylglucosamine at the non-reducing end.</text>
        <dbReference type="EC" id="4.2.2.29"/>
    </reaction>
</comment>
<comment type="caution">
    <text evidence="8">The sequence shown here is derived from an EMBL/GenBank/DDBJ whole genome shotgun (WGS) entry which is preliminary data.</text>
</comment>
<evidence type="ECO:0000256" key="7">
    <source>
        <dbReference type="HAMAP-Rule" id="MF_02065"/>
    </source>
</evidence>
<comment type="function">
    <text evidence="7">Functions as a peptidoglycan terminase that cleaves nascent peptidoglycan strands endolytically to terminate their elongation.</text>
</comment>
<dbReference type="Pfam" id="PF02618">
    <property type="entry name" value="YceG"/>
    <property type="match status" value="1"/>
</dbReference>
<evidence type="ECO:0000256" key="4">
    <source>
        <dbReference type="ARBA" id="ARBA00023136"/>
    </source>
</evidence>
<dbReference type="Gene3D" id="3.30.1490.480">
    <property type="entry name" value="Endolytic murein transglycosylase"/>
    <property type="match status" value="2"/>
</dbReference>
<accession>A0A4V2SCE6</accession>
<evidence type="ECO:0000256" key="5">
    <source>
        <dbReference type="ARBA" id="ARBA00023239"/>
    </source>
</evidence>
<feature type="site" description="Important for catalytic activity" evidence="7">
    <location>
        <position position="226"/>
    </location>
</feature>
<keyword evidence="5 7" id="KW-0456">Lyase</keyword>
<dbReference type="EMBL" id="SLWV01000003">
    <property type="protein sequence ID" value="TCO79080.1"/>
    <property type="molecule type" value="Genomic_DNA"/>
</dbReference>
<dbReference type="CDD" id="cd08010">
    <property type="entry name" value="MltG_like"/>
    <property type="match status" value="1"/>
</dbReference>
<dbReference type="Gene3D" id="3.30.160.60">
    <property type="entry name" value="Classic Zinc Finger"/>
    <property type="match status" value="1"/>
</dbReference>
<evidence type="ECO:0000313" key="9">
    <source>
        <dbReference type="Proteomes" id="UP000294919"/>
    </source>
</evidence>
<dbReference type="AlphaFoldDB" id="A0A4V2SCE6"/>
<keyword evidence="2 7" id="KW-0812">Transmembrane</keyword>
<dbReference type="OrthoDB" id="9814591at2"/>
<dbReference type="PANTHER" id="PTHR30518">
    <property type="entry name" value="ENDOLYTIC MUREIN TRANSGLYCOSYLASE"/>
    <property type="match status" value="1"/>
</dbReference>
<keyword evidence="9" id="KW-1185">Reference proteome</keyword>
<keyword evidence="4 7" id="KW-0472">Membrane</keyword>
<name>A0A4V2SCE6_9FIRM</name>
<dbReference type="GO" id="GO:0071555">
    <property type="term" value="P:cell wall organization"/>
    <property type="evidence" value="ECO:0007669"/>
    <property type="project" value="UniProtKB-KW"/>
</dbReference>
<proteinExistence type="inferred from homology"/>
<dbReference type="GO" id="GO:0008932">
    <property type="term" value="F:lytic endotransglycosylase activity"/>
    <property type="evidence" value="ECO:0007669"/>
    <property type="project" value="UniProtKB-UniRule"/>
</dbReference>
<organism evidence="8 9">
    <name type="scientific">Marinisporobacter balticus</name>
    <dbReference type="NCBI Taxonomy" id="2018667"/>
    <lineage>
        <taxon>Bacteria</taxon>
        <taxon>Bacillati</taxon>
        <taxon>Bacillota</taxon>
        <taxon>Clostridia</taxon>
        <taxon>Peptostreptococcales</taxon>
        <taxon>Thermotaleaceae</taxon>
        <taxon>Marinisporobacter</taxon>
    </lineage>
</organism>
<dbReference type="Proteomes" id="UP000294919">
    <property type="component" value="Unassembled WGS sequence"/>
</dbReference>
<evidence type="ECO:0000313" key="8">
    <source>
        <dbReference type="EMBL" id="TCO79080.1"/>
    </source>
</evidence>
<sequence>MKLSKSKAMKIFLLATIILCVGSKIYFDKQVGPVNSSNDQGIMVKIPKSASTTKIAKILKENNVINSDITFRILSKMAKTDGKMQAGEYLLKENMDAREIIDILVNGDTVKDMIKFTIPEGFELKQIIERLEGKGLINKDQFIEVANYGDFDYKFLKDIPKGENRLEGFLFPDTYEIANNATEKEIIVKMLNRFDDIFIDDYYKRVKELNMRINEIITLASIIEREAKLDKERPLVSGVFYNRIKKDMKFQSCATVQYVLGERKPKLSNKDIAIDSPYNTYKYYGLPPKPIASPGKPSIEAALYPKESEYLYFVVSKNGEHHFSKTYKEHLRAKNEN</sequence>
<dbReference type="GO" id="GO:0005886">
    <property type="term" value="C:plasma membrane"/>
    <property type="evidence" value="ECO:0007669"/>
    <property type="project" value="UniProtKB-UniRule"/>
</dbReference>
<evidence type="ECO:0000256" key="1">
    <source>
        <dbReference type="ARBA" id="ARBA00022475"/>
    </source>
</evidence>
<dbReference type="PANTHER" id="PTHR30518:SF2">
    <property type="entry name" value="ENDOLYTIC MUREIN TRANSGLYCOSYLASE"/>
    <property type="match status" value="1"/>
</dbReference>
<keyword evidence="1 7" id="KW-1003">Cell membrane</keyword>
<dbReference type="HAMAP" id="MF_02065">
    <property type="entry name" value="MltG"/>
    <property type="match status" value="1"/>
</dbReference>
<dbReference type="NCBIfam" id="TIGR00247">
    <property type="entry name" value="endolytic transglycosylase MltG"/>
    <property type="match status" value="1"/>
</dbReference>
<dbReference type="GO" id="GO:0009252">
    <property type="term" value="P:peptidoglycan biosynthetic process"/>
    <property type="evidence" value="ECO:0007669"/>
    <property type="project" value="UniProtKB-UniRule"/>
</dbReference>
<reference evidence="8 9" key="1">
    <citation type="submission" date="2019-03" db="EMBL/GenBank/DDBJ databases">
        <title>Genomic Encyclopedia of Type Strains, Phase IV (KMG-IV): sequencing the most valuable type-strain genomes for metagenomic binning, comparative biology and taxonomic classification.</title>
        <authorList>
            <person name="Goeker M."/>
        </authorList>
    </citation>
    <scope>NUCLEOTIDE SEQUENCE [LARGE SCALE GENOMIC DNA]</scope>
    <source>
        <strain evidence="8 9">DSM 102940</strain>
    </source>
</reference>